<dbReference type="GO" id="GO:0016567">
    <property type="term" value="P:protein ubiquitination"/>
    <property type="evidence" value="ECO:0007669"/>
    <property type="project" value="TreeGrafter"/>
</dbReference>
<protein>
    <recommendedName>
        <fullName evidence="4">BFN domain-containing protein</fullName>
    </recommendedName>
</protein>
<dbReference type="EMBL" id="KK103246">
    <property type="protein sequence ID" value="KIY95924.1"/>
    <property type="molecule type" value="Genomic_DNA"/>
</dbReference>
<dbReference type="InterPro" id="IPR003729">
    <property type="entry name" value="Bi_nuclease_dom"/>
</dbReference>
<dbReference type="GO" id="GO:0005634">
    <property type="term" value="C:nucleus"/>
    <property type="evidence" value="ECO:0007669"/>
    <property type="project" value="TreeGrafter"/>
</dbReference>
<dbReference type="PANTHER" id="PTHR15160:SF1">
    <property type="entry name" value="VON HIPPEL-LINDAU DISEASE TUMOR SUPPRESSOR"/>
    <property type="match status" value="1"/>
</dbReference>
<dbReference type="PANTHER" id="PTHR15160">
    <property type="entry name" value="VON HIPPEL-LINDAU PROTEIN"/>
    <property type="match status" value="1"/>
</dbReference>
<dbReference type="Proteomes" id="UP000054498">
    <property type="component" value="Unassembled WGS sequence"/>
</dbReference>
<evidence type="ECO:0000313" key="6">
    <source>
        <dbReference type="Proteomes" id="UP000054498"/>
    </source>
</evidence>
<dbReference type="RefSeq" id="XP_013894944.1">
    <property type="nucleotide sequence ID" value="XM_014039490.1"/>
</dbReference>
<evidence type="ECO:0000256" key="2">
    <source>
        <dbReference type="ARBA" id="ARBA00025428"/>
    </source>
</evidence>
<dbReference type="KEGG" id="mng:MNEG_12037"/>
<comment type="similarity">
    <text evidence="1">Belongs to the bifunctional nuclease family.</text>
</comment>
<keyword evidence="6" id="KW-1185">Reference proteome</keyword>
<dbReference type="Pfam" id="PF02577">
    <property type="entry name" value="BFN_dom"/>
    <property type="match status" value="1"/>
</dbReference>
<dbReference type="OrthoDB" id="566255at2759"/>
<evidence type="ECO:0000256" key="1">
    <source>
        <dbReference type="ARBA" id="ARBA00009095"/>
    </source>
</evidence>
<dbReference type="PROSITE" id="PS51658">
    <property type="entry name" value="BFN"/>
    <property type="match status" value="1"/>
</dbReference>
<gene>
    <name evidence="5" type="ORF">MNEG_12037</name>
</gene>
<name>A0A0D2LWS0_9CHLO</name>
<dbReference type="GeneID" id="25729359"/>
<comment type="function">
    <text evidence="2">Bifunctional nuclease with both RNase and DNase activities. Involved in basal defense response. Participates in abscisic acid-derived callose deposition following infection by a necrotrophic pathogen.</text>
</comment>
<sequence>MEVKVDSVRVSQGSSVVYLRILDGSGYVIPVHIGEAESNALLKEINKQRQSRPLTHDMAKNMVQAVGYRVTKIRVTDIISNTYYARIHLGRVSGAPGAPPTDEVDVDARPSDAINLAVRFGAPMYCSKKIAEAASIPPAEQLGAAAAAAAALAAGAARGGRGLESNAEIVRSVREALSSYDDPTVMYQLQKELAIKEERFEDARAFHEHIVHEMTHNRLLRMVVAMETALADGRYDEAAKLRDEYRRVITEEALHAHKSSGGGSGGAAQGKEEQR</sequence>
<reference evidence="5 6" key="1">
    <citation type="journal article" date="2013" name="BMC Genomics">
        <title>Reconstruction of the lipid metabolism for the microalga Monoraphidium neglectum from its genome sequence reveals characteristics suitable for biofuel production.</title>
        <authorList>
            <person name="Bogen C."/>
            <person name="Al-Dilaimi A."/>
            <person name="Albersmeier A."/>
            <person name="Wichmann J."/>
            <person name="Grundmann M."/>
            <person name="Rupp O."/>
            <person name="Lauersen K.J."/>
            <person name="Blifernez-Klassen O."/>
            <person name="Kalinowski J."/>
            <person name="Goesmann A."/>
            <person name="Mussgnug J.H."/>
            <person name="Kruse O."/>
        </authorList>
    </citation>
    <scope>NUCLEOTIDE SEQUENCE [LARGE SCALE GENOMIC DNA]</scope>
    <source>
        <strain evidence="5 6">SAG 48.87</strain>
    </source>
</reference>
<dbReference type="GO" id="GO:0004518">
    <property type="term" value="F:nuclease activity"/>
    <property type="evidence" value="ECO:0007669"/>
    <property type="project" value="InterPro"/>
</dbReference>
<dbReference type="SUPFAM" id="SSF103256">
    <property type="entry name" value="Hypothetical protein TM0160"/>
    <property type="match status" value="1"/>
</dbReference>
<dbReference type="GO" id="GO:0030891">
    <property type="term" value="C:VCB complex"/>
    <property type="evidence" value="ECO:0007669"/>
    <property type="project" value="TreeGrafter"/>
</dbReference>
<evidence type="ECO:0000259" key="4">
    <source>
        <dbReference type="PROSITE" id="PS51658"/>
    </source>
</evidence>
<feature type="region of interest" description="Disordered" evidence="3">
    <location>
        <begin position="252"/>
        <end position="275"/>
    </location>
</feature>
<proteinExistence type="inferred from homology"/>
<organism evidence="5 6">
    <name type="scientific">Monoraphidium neglectum</name>
    <dbReference type="NCBI Taxonomy" id="145388"/>
    <lineage>
        <taxon>Eukaryota</taxon>
        <taxon>Viridiplantae</taxon>
        <taxon>Chlorophyta</taxon>
        <taxon>core chlorophytes</taxon>
        <taxon>Chlorophyceae</taxon>
        <taxon>CS clade</taxon>
        <taxon>Sphaeropleales</taxon>
        <taxon>Selenastraceae</taxon>
        <taxon>Monoraphidium</taxon>
    </lineage>
</organism>
<accession>A0A0D2LWS0</accession>
<feature type="domain" description="BFN" evidence="4">
    <location>
        <begin position="1"/>
        <end position="138"/>
    </location>
</feature>
<evidence type="ECO:0000256" key="3">
    <source>
        <dbReference type="SAM" id="MobiDB-lite"/>
    </source>
</evidence>
<dbReference type="Gene3D" id="3.10.690.10">
    <property type="entry name" value="Bifunctional nuclease domain"/>
    <property type="match status" value="1"/>
</dbReference>
<dbReference type="AlphaFoldDB" id="A0A0D2LWS0"/>
<dbReference type="InterPro" id="IPR036104">
    <property type="entry name" value="BFN_sf"/>
</dbReference>
<evidence type="ECO:0000313" key="5">
    <source>
        <dbReference type="EMBL" id="KIY95924.1"/>
    </source>
</evidence>